<dbReference type="Proteomes" id="UP000199771">
    <property type="component" value="Unassembled WGS sequence"/>
</dbReference>
<evidence type="ECO:0000256" key="1">
    <source>
        <dbReference type="SAM" id="Coils"/>
    </source>
</evidence>
<organism evidence="4 5">
    <name type="scientific">Fontimonas thermophila</name>
    <dbReference type="NCBI Taxonomy" id="1076937"/>
    <lineage>
        <taxon>Bacteria</taxon>
        <taxon>Pseudomonadati</taxon>
        <taxon>Pseudomonadota</taxon>
        <taxon>Gammaproteobacteria</taxon>
        <taxon>Nevskiales</taxon>
        <taxon>Nevskiaceae</taxon>
        <taxon>Fontimonas</taxon>
    </lineage>
</organism>
<evidence type="ECO:0000256" key="3">
    <source>
        <dbReference type="SAM" id="SignalP"/>
    </source>
</evidence>
<keyword evidence="1" id="KW-0175">Coiled coil</keyword>
<keyword evidence="3" id="KW-0732">Signal</keyword>
<sequence length="211" mass="23730">MSMKRMRLAFLVAGLAGLSPALDAQNAKIVCWTDANGHRACGDRVPPEYAKQERKVYDEAGRVVETIQRQKTPEEIAEAERRAAEQQASRKRAEEQAAYDRFLLSAFSSVADLEKMRDERIATLDARLQLAEKSLADNENAIRQLEAQIAAAEAEGQKAPARLRQQLAEFERTLADNRRAVEKLKHDRDQIVVKFAHDIARYRELTAAAAD</sequence>
<dbReference type="EMBL" id="FOOC01000006">
    <property type="protein sequence ID" value="SFF51809.1"/>
    <property type="molecule type" value="Genomic_DNA"/>
</dbReference>
<name>A0A1I2JBW6_9GAMM</name>
<feature type="compositionally biased region" description="Basic and acidic residues" evidence="2">
    <location>
        <begin position="71"/>
        <end position="84"/>
    </location>
</feature>
<gene>
    <name evidence="4" type="ORF">SAMN04488120_106149</name>
</gene>
<accession>A0A1I2JBW6</accession>
<reference evidence="4 5" key="1">
    <citation type="submission" date="2016-10" db="EMBL/GenBank/DDBJ databases">
        <authorList>
            <person name="de Groot N.N."/>
        </authorList>
    </citation>
    <scope>NUCLEOTIDE SEQUENCE [LARGE SCALE GENOMIC DNA]</scope>
    <source>
        <strain evidence="4 5">DSM 23609</strain>
    </source>
</reference>
<dbReference type="AlphaFoldDB" id="A0A1I2JBW6"/>
<evidence type="ECO:0008006" key="6">
    <source>
        <dbReference type="Google" id="ProtNLM"/>
    </source>
</evidence>
<dbReference type="STRING" id="1076937.SAMN04488120_106149"/>
<keyword evidence="5" id="KW-1185">Reference proteome</keyword>
<evidence type="ECO:0000313" key="5">
    <source>
        <dbReference type="Proteomes" id="UP000199771"/>
    </source>
</evidence>
<feature type="signal peptide" evidence="3">
    <location>
        <begin position="1"/>
        <end position="24"/>
    </location>
</feature>
<protein>
    <recommendedName>
        <fullName evidence="6">DUF4124 domain-containing protein</fullName>
    </recommendedName>
</protein>
<dbReference type="OrthoDB" id="7064973at2"/>
<feature type="coiled-coil region" evidence="1">
    <location>
        <begin position="121"/>
        <end position="187"/>
    </location>
</feature>
<feature type="region of interest" description="Disordered" evidence="2">
    <location>
        <begin position="68"/>
        <end position="91"/>
    </location>
</feature>
<proteinExistence type="predicted"/>
<evidence type="ECO:0000256" key="2">
    <source>
        <dbReference type="SAM" id="MobiDB-lite"/>
    </source>
</evidence>
<evidence type="ECO:0000313" key="4">
    <source>
        <dbReference type="EMBL" id="SFF51809.1"/>
    </source>
</evidence>
<dbReference type="RefSeq" id="WP_159431126.1">
    <property type="nucleotide sequence ID" value="NZ_FOOC01000006.1"/>
</dbReference>
<feature type="chain" id="PRO_5011595012" description="DUF4124 domain-containing protein" evidence="3">
    <location>
        <begin position="25"/>
        <end position="211"/>
    </location>
</feature>